<evidence type="ECO:0000313" key="2">
    <source>
        <dbReference type="EMBL" id="MEQ2285545.1"/>
    </source>
</evidence>
<feature type="region of interest" description="Disordered" evidence="1">
    <location>
        <begin position="23"/>
        <end position="120"/>
    </location>
</feature>
<accession>A0ABV0XW66</accession>
<keyword evidence="3" id="KW-1185">Reference proteome</keyword>
<organism evidence="2 3">
    <name type="scientific">Ameca splendens</name>
    <dbReference type="NCBI Taxonomy" id="208324"/>
    <lineage>
        <taxon>Eukaryota</taxon>
        <taxon>Metazoa</taxon>
        <taxon>Chordata</taxon>
        <taxon>Craniata</taxon>
        <taxon>Vertebrata</taxon>
        <taxon>Euteleostomi</taxon>
        <taxon>Actinopterygii</taxon>
        <taxon>Neopterygii</taxon>
        <taxon>Teleostei</taxon>
        <taxon>Neoteleostei</taxon>
        <taxon>Acanthomorphata</taxon>
        <taxon>Ovalentaria</taxon>
        <taxon>Atherinomorphae</taxon>
        <taxon>Cyprinodontiformes</taxon>
        <taxon>Goodeidae</taxon>
        <taxon>Ameca</taxon>
    </lineage>
</organism>
<feature type="compositionally biased region" description="Polar residues" evidence="1">
    <location>
        <begin position="79"/>
        <end position="102"/>
    </location>
</feature>
<evidence type="ECO:0000313" key="3">
    <source>
        <dbReference type="Proteomes" id="UP001469553"/>
    </source>
</evidence>
<proteinExistence type="predicted"/>
<comment type="caution">
    <text evidence="2">The sequence shown here is derived from an EMBL/GenBank/DDBJ whole genome shotgun (WGS) entry which is preliminary data.</text>
</comment>
<gene>
    <name evidence="2" type="ORF">AMECASPLE_033026</name>
</gene>
<reference evidence="2 3" key="1">
    <citation type="submission" date="2021-06" db="EMBL/GenBank/DDBJ databases">
        <authorList>
            <person name="Palmer J.M."/>
        </authorList>
    </citation>
    <scope>NUCLEOTIDE SEQUENCE [LARGE SCALE GENOMIC DNA]</scope>
    <source>
        <strain evidence="2 3">AS_MEX2019</strain>
        <tissue evidence="2">Muscle</tissue>
    </source>
</reference>
<sequence>MIRRFTLLTNSLKQCLSFIKNQRSMHPLPSGHHGQQSKRKGPKDAELEPRRPRPAWGGDVSPRGEEASQEQEVELEMSVHSTQVACRTQPTATEQGPPSQDGCSGEPATHKLHNTFNHQH</sequence>
<name>A0ABV0XW66_9TELE</name>
<dbReference type="Proteomes" id="UP001469553">
    <property type="component" value="Unassembled WGS sequence"/>
</dbReference>
<feature type="compositionally biased region" description="Basic and acidic residues" evidence="1">
    <location>
        <begin position="42"/>
        <end position="51"/>
    </location>
</feature>
<dbReference type="EMBL" id="JAHRIP010013797">
    <property type="protein sequence ID" value="MEQ2285545.1"/>
    <property type="molecule type" value="Genomic_DNA"/>
</dbReference>
<evidence type="ECO:0000256" key="1">
    <source>
        <dbReference type="SAM" id="MobiDB-lite"/>
    </source>
</evidence>
<protein>
    <submittedName>
        <fullName evidence="2">Uncharacterized protein</fullName>
    </submittedName>
</protein>